<dbReference type="PANTHER" id="PTHR37806:SF1">
    <property type="entry name" value="PEPTIDASE C39-LIKE DOMAIN-CONTAINING PROTEIN"/>
    <property type="match status" value="1"/>
</dbReference>
<organism evidence="3 4">
    <name type="scientific">Anaerolinea thermolimosa</name>
    <dbReference type="NCBI Taxonomy" id="229919"/>
    <lineage>
        <taxon>Bacteria</taxon>
        <taxon>Bacillati</taxon>
        <taxon>Chloroflexota</taxon>
        <taxon>Anaerolineae</taxon>
        <taxon>Anaerolineales</taxon>
        <taxon>Anaerolineaceae</taxon>
        <taxon>Anaerolinea</taxon>
    </lineage>
</organism>
<protein>
    <recommendedName>
        <fullName evidence="2">Peptidase C39-like domain-containing protein</fullName>
    </recommendedName>
</protein>
<reference evidence="3 4" key="1">
    <citation type="journal article" date="2018" name="Nat. Biotechnol.">
        <title>A standardized bacterial taxonomy based on genome phylogeny substantially revises the tree of life.</title>
        <authorList>
            <person name="Parks D.H."/>
            <person name="Chuvochina M."/>
            <person name="Waite D.W."/>
            <person name="Rinke C."/>
            <person name="Skarshewski A."/>
            <person name="Chaumeil P.A."/>
            <person name="Hugenholtz P."/>
        </authorList>
    </citation>
    <scope>NUCLEOTIDE SEQUENCE [LARGE SCALE GENOMIC DNA]</scope>
    <source>
        <strain evidence="3">UBA8781</strain>
    </source>
</reference>
<evidence type="ECO:0000256" key="1">
    <source>
        <dbReference type="SAM" id="MobiDB-lite"/>
    </source>
</evidence>
<sequence>MVVRLRKTLQKVHIPWKNWPGLIALGFFTLIIALAAVQHEGELEPVPLSRMAASTVTRTPFRAQTFTPTPSFTPSPTWTSTPTPSPSATFTPTMEPTLPPPSPTELPAEAVIKGVVGHPQTLALSCESRSAVDWAAFFGTKIGELEFLNALPRSDNPEKGFVGDPNGVFGQIPPNPYGVHAAPVGALLRAYGIPAEDERGMSWDELRAEIADGQPVIVWVVGSVWWGKAVPYEASDGETVMVAPMEHTVIVIGYSPYSVAVLDNHLVYSVPIERFLSSWGVLGNQAVYYR</sequence>
<feature type="region of interest" description="Disordered" evidence="1">
    <location>
        <begin position="66"/>
        <end position="102"/>
    </location>
</feature>
<dbReference type="InterPro" id="IPR039564">
    <property type="entry name" value="Peptidase_C39-like"/>
</dbReference>
<dbReference type="OrthoDB" id="163695at2"/>
<accession>A0A3D1JE44</accession>
<evidence type="ECO:0000313" key="4">
    <source>
        <dbReference type="Proteomes" id="UP000264141"/>
    </source>
</evidence>
<proteinExistence type="predicted"/>
<dbReference type="EMBL" id="DPBP01000012">
    <property type="protein sequence ID" value="HCE16792.1"/>
    <property type="molecule type" value="Genomic_DNA"/>
</dbReference>
<dbReference type="PANTHER" id="PTHR37806">
    <property type="entry name" value="LMO0724 PROTEIN"/>
    <property type="match status" value="1"/>
</dbReference>
<feature type="compositionally biased region" description="Low complexity" evidence="1">
    <location>
        <begin position="66"/>
        <end position="96"/>
    </location>
</feature>
<dbReference type="Pfam" id="PF13529">
    <property type="entry name" value="Peptidase_C39_2"/>
    <property type="match status" value="1"/>
</dbReference>
<name>A0A3D1JE44_9CHLR</name>
<dbReference type="RefSeq" id="WP_062189309.1">
    <property type="nucleotide sequence ID" value="NZ_DF967965.1"/>
</dbReference>
<feature type="domain" description="Peptidase C39-like" evidence="2">
    <location>
        <begin position="126"/>
        <end position="262"/>
    </location>
</feature>
<comment type="caution">
    <text evidence="3">The sequence shown here is derived from an EMBL/GenBank/DDBJ whole genome shotgun (WGS) entry which is preliminary data.</text>
</comment>
<dbReference type="STRING" id="229919.GCA_001050195_00440"/>
<evidence type="ECO:0000313" key="3">
    <source>
        <dbReference type="EMBL" id="HCE16792.1"/>
    </source>
</evidence>
<gene>
    <name evidence="3" type="ORF">DEQ80_02920</name>
</gene>
<dbReference type="Gene3D" id="3.90.70.10">
    <property type="entry name" value="Cysteine proteinases"/>
    <property type="match status" value="1"/>
</dbReference>
<dbReference type="AlphaFoldDB" id="A0A3D1JE44"/>
<dbReference type="Proteomes" id="UP000264141">
    <property type="component" value="Unassembled WGS sequence"/>
</dbReference>
<evidence type="ECO:0000259" key="2">
    <source>
        <dbReference type="Pfam" id="PF13529"/>
    </source>
</evidence>